<organism evidence="1 2">
    <name type="scientific">Pedobacter endophyticus</name>
    <dbReference type="NCBI Taxonomy" id="2789740"/>
    <lineage>
        <taxon>Bacteria</taxon>
        <taxon>Pseudomonadati</taxon>
        <taxon>Bacteroidota</taxon>
        <taxon>Sphingobacteriia</taxon>
        <taxon>Sphingobacteriales</taxon>
        <taxon>Sphingobacteriaceae</taxon>
        <taxon>Pedobacter</taxon>
    </lineage>
</organism>
<sequence>MGKIESITFFYPSTIVGGAEFLFIRLAENICQRFNVRIYYVDFEDGFARKTLRNNHKISFIDFFRFKRHYIPANTLVVTPLSSIIDLLKFDKCEGDFKVLFWSIHPFALNNVMKHYLNGKLNKIIFTEDLNEFIALGGIKFMDGPNYSIQRNIFQFSGEPSYLPIPVRIAEKSNAYRTSANIRITWLGRLSEDKIFALLNVLNHANTFASTSSRSVYVNIIGEGEAANLLLMESYPNLNIVRHGSLISTELYEVLTNDTDVLFAMGTSALEGGALAIPTVLVDMSYSEIPDSNRFRWLYETIDFSLADEYTPEQSDRHLFDQLMNEVSLRHDIHATRCHTYVSTYHSMDAVGSSLMDALEKTDLTISRLKKSSFSQFGKLNLLSVVKSYIIFLCKKF</sequence>
<dbReference type="KEGG" id="pex:IZT61_14775"/>
<gene>
    <name evidence="1" type="ORF">IZT61_14775</name>
</gene>
<name>A0A7U3Q4B4_9SPHI</name>
<protein>
    <submittedName>
        <fullName evidence="1">Uncharacterized protein</fullName>
    </submittedName>
</protein>
<accession>A0A7U3Q4B4</accession>
<reference evidence="1 2" key="1">
    <citation type="submission" date="2020-11" db="EMBL/GenBank/DDBJ databases">
        <title>Pedobacter endophytica, an endophytic bacteria isolated form Carex pumila.</title>
        <authorList>
            <person name="Peng Y."/>
            <person name="Jiang L."/>
            <person name="Lee J."/>
        </authorList>
    </citation>
    <scope>NUCLEOTIDE SEQUENCE [LARGE SCALE GENOMIC DNA]</scope>
    <source>
        <strain evidence="1 2">JBR3-12</strain>
    </source>
</reference>
<dbReference type="AlphaFoldDB" id="A0A7U3Q4B4"/>
<evidence type="ECO:0000313" key="1">
    <source>
        <dbReference type="EMBL" id="QPH38350.1"/>
    </source>
</evidence>
<evidence type="ECO:0000313" key="2">
    <source>
        <dbReference type="Proteomes" id="UP000594759"/>
    </source>
</evidence>
<dbReference type="EMBL" id="CP064939">
    <property type="protein sequence ID" value="QPH38350.1"/>
    <property type="molecule type" value="Genomic_DNA"/>
</dbReference>
<keyword evidence="2" id="KW-1185">Reference proteome</keyword>
<dbReference type="Proteomes" id="UP000594759">
    <property type="component" value="Chromosome"/>
</dbReference>
<dbReference type="RefSeq" id="WP_196097782.1">
    <property type="nucleotide sequence ID" value="NZ_CP064939.1"/>
</dbReference>
<proteinExistence type="predicted"/>